<evidence type="ECO:0000313" key="5">
    <source>
        <dbReference type="Proteomes" id="UP000280935"/>
    </source>
</evidence>
<dbReference type="SUPFAM" id="SSF159133">
    <property type="entry name" value="EutN/CcmL-like"/>
    <property type="match status" value="1"/>
</dbReference>
<dbReference type="PANTHER" id="PTHR36539:SF1">
    <property type="entry name" value="BACTERIAL MICROCOMPARTMENT SHELL VERTEX PROTEIN EUTN"/>
    <property type="match status" value="1"/>
</dbReference>
<evidence type="ECO:0000256" key="3">
    <source>
        <dbReference type="ARBA" id="ARBA00024446"/>
    </source>
</evidence>
<comment type="subcellular location">
    <subcellularLocation>
        <location evidence="1">Carboxysome</location>
    </subcellularLocation>
</comment>
<name>A0A3P1WYL0_9ACTN</name>
<evidence type="ECO:0000256" key="1">
    <source>
        <dbReference type="ARBA" id="ARBA00023587"/>
    </source>
</evidence>
<dbReference type="RefSeq" id="WP_125226433.1">
    <property type="nucleotide sequence ID" value="NZ_RQYT01000001.1"/>
</dbReference>
<keyword evidence="2" id="KW-1282">Carboxysome</keyword>
<comment type="caution">
    <text evidence="4">The sequence shown here is derived from an EMBL/GenBank/DDBJ whole genome shotgun (WGS) entry which is preliminary data.</text>
</comment>
<dbReference type="EMBL" id="RQYT01000001">
    <property type="protein sequence ID" value="RRD51331.1"/>
    <property type="molecule type" value="Genomic_DNA"/>
</dbReference>
<dbReference type="OrthoDB" id="196195at2"/>
<organism evidence="4 5">
    <name type="scientific">Arachnia propionica</name>
    <dbReference type="NCBI Taxonomy" id="1750"/>
    <lineage>
        <taxon>Bacteria</taxon>
        <taxon>Bacillati</taxon>
        <taxon>Actinomycetota</taxon>
        <taxon>Actinomycetes</taxon>
        <taxon>Propionibacteriales</taxon>
        <taxon>Propionibacteriaceae</taxon>
        <taxon>Arachnia</taxon>
    </lineage>
</organism>
<dbReference type="InterPro" id="IPR036677">
    <property type="entry name" value="EutN_CcmL_sf"/>
</dbReference>
<evidence type="ECO:0000256" key="2">
    <source>
        <dbReference type="ARBA" id="ARBA00023669"/>
    </source>
</evidence>
<reference evidence="4 5" key="1">
    <citation type="submission" date="2018-11" db="EMBL/GenBank/DDBJ databases">
        <title>Genomes From Bacteria Associated with the Canine Oral Cavity: a Test Case for Automated Genome-Based Taxonomic Assignment.</title>
        <authorList>
            <person name="Coil D.A."/>
            <person name="Jospin G."/>
            <person name="Darling A.E."/>
            <person name="Wallis C."/>
            <person name="Davis I.J."/>
            <person name="Harris S."/>
            <person name="Eisen J.A."/>
            <person name="Holcombe L.J."/>
            <person name="O'Flynn C."/>
        </authorList>
    </citation>
    <scope>NUCLEOTIDE SEQUENCE [LARGE SCALE GENOMIC DNA]</scope>
    <source>
        <strain evidence="4 5">OH2822_COT-296</strain>
    </source>
</reference>
<proteinExistence type="predicted"/>
<dbReference type="CDD" id="cd01614">
    <property type="entry name" value="EutN_CcmL"/>
    <property type="match status" value="1"/>
</dbReference>
<keyword evidence="3" id="KW-1283">Bacterial microcompartment</keyword>
<dbReference type="PANTHER" id="PTHR36539">
    <property type="entry name" value="ETHANOLAMINE UTILIZATION PROTEIN EUTN"/>
    <property type="match status" value="1"/>
</dbReference>
<dbReference type="InterPro" id="IPR004992">
    <property type="entry name" value="EutN_CcmL"/>
</dbReference>
<evidence type="ECO:0000313" key="4">
    <source>
        <dbReference type="EMBL" id="RRD51331.1"/>
    </source>
</evidence>
<dbReference type="Pfam" id="PF03319">
    <property type="entry name" value="EutN_CcmL"/>
    <property type="match status" value="1"/>
</dbReference>
<gene>
    <name evidence="4" type="ORF">EII35_00125</name>
</gene>
<protein>
    <submittedName>
        <fullName evidence="4">Ethanolamine utilization protein EutN</fullName>
    </submittedName>
</protein>
<dbReference type="Gene3D" id="2.40.50.220">
    <property type="entry name" value="EutN/Ccml"/>
    <property type="match status" value="1"/>
</dbReference>
<accession>A0A3P1WYL0</accession>
<dbReference type="AlphaFoldDB" id="A0A3P1WYL0"/>
<dbReference type="PROSITE" id="PS51932">
    <property type="entry name" value="BMV"/>
    <property type="match status" value="1"/>
</dbReference>
<dbReference type="GO" id="GO:0031470">
    <property type="term" value="C:carboxysome"/>
    <property type="evidence" value="ECO:0007669"/>
    <property type="project" value="UniProtKB-SubCell"/>
</dbReference>
<sequence length="93" mass="9581">MYLAKVVGTVVSTSKDQRLVGFKLLLTQRVEDDGTRVGNQEVAVDTVGAGVGETVIITKGSSARVAVDSQHAPLDATIVGIVDTVEVEAGVTA</sequence>
<dbReference type="Proteomes" id="UP000280935">
    <property type="component" value="Unassembled WGS sequence"/>
</dbReference>